<dbReference type="PANTHER" id="PTHR34606">
    <property type="entry name" value="BON DOMAIN-CONTAINING PROTEIN"/>
    <property type="match status" value="1"/>
</dbReference>
<dbReference type="SMART" id="SM00749">
    <property type="entry name" value="BON"/>
    <property type="match status" value="1"/>
</dbReference>
<evidence type="ECO:0000313" key="4">
    <source>
        <dbReference type="Proteomes" id="UP001156691"/>
    </source>
</evidence>
<feature type="compositionally biased region" description="Basic and acidic residues" evidence="1">
    <location>
        <begin position="1"/>
        <end position="26"/>
    </location>
</feature>
<organism evidence="3 4">
    <name type="scientific">Devosia nitrariae</name>
    <dbReference type="NCBI Taxonomy" id="2071872"/>
    <lineage>
        <taxon>Bacteria</taxon>
        <taxon>Pseudomonadati</taxon>
        <taxon>Pseudomonadota</taxon>
        <taxon>Alphaproteobacteria</taxon>
        <taxon>Hyphomicrobiales</taxon>
        <taxon>Devosiaceae</taxon>
        <taxon>Devosia</taxon>
    </lineage>
</organism>
<reference evidence="4" key="1">
    <citation type="journal article" date="2019" name="Int. J. Syst. Evol. Microbiol.">
        <title>The Global Catalogue of Microorganisms (GCM) 10K type strain sequencing project: providing services to taxonomists for standard genome sequencing and annotation.</title>
        <authorList>
            <consortium name="The Broad Institute Genomics Platform"/>
            <consortium name="The Broad Institute Genome Sequencing Center for Infectious Disease"/>
            <person name="Wu L."/>
            <person name="Ma J."/>
        </authorList>
    </citation>
    <scope>NUCLEOTIDE SEQUENCE [LARGE SCALE GENOMIC DNA]</scope>
    <source>
        <strain evidence="4">NBRC 112416</strain>
    </source>
</reference>
<gene>
    <name evidence="3" type="ORF">GCM10010862_27500</name>
</gene>
<dbReference type="Pfam" id="PF04972">
    <property type="entry name" value="BON"/>
    <property type="match status" value="1"/>
</dbReference>
<feature type="domain" description="BON" evidence="2">
    <location>
        <begin position="175"/>
        <end position="243"/>
    </location>
</feature>
<sequence>MMDRRRHEDWRWREAEDRARGSRFSDDDFSGADYDPRYPDDLPRGYRSVDWRDCGAPDYRGDRYPRYGGRGALDRYYGAYGRFAGPYTNGPSTNRYTDRYGDWEGSYTTDPYEPPSIYPGRVGAGGYGGRERNFMDKAGDELSSWFGDEEAAERRDIDRRRGGHFGRGPRGYKRSDARITEDVSDELSDDWRLDASDIEVDVTDGEVTLNGTVHSRQDKRLAEDLTDNVSGVRHVQNNLRIEPPQEGMPMSSITAGGG</sequence>
<keyword evidence="4" id="KW-1185">Reference proteome</keyword>
<dbReference type="Proteomes" id="UP001156691">
    <property type="component" value="Unassembled WGS sequence"/>
</dbReference>
<name>A0ABQ5W6C1_9HYPH</name>
<dbReference type="InterPro" id="IPR051686">
    <property type="entry name" value="Lipoprotein_DolP"/>
</dbReference>
<evidence type="ECO:0000313" key="3">
    <source>
        <dbReference type="EMBL" id="GLQ55491.1"/>
    </source>
</evidence>
<feature type="region of interest" description="Disordered" evidence="1">
    <location>
        <begin position="1"/>
        <end position="41"/>
    </location>
</feature>
<comment type="caution">
    <text evidence="3">The sequence shown here is derived from an EMBL/GenBank/DDBJ whole genome shotgun (WGS) entry which is preliminary data.</text>
</comment>
<dbReference type="RefSeq" id="WP_284340889.1">
    <property type="nucleotide sequence ID" value="NZ_BSNS01000011.1"/>
</dbReference>
<dbReference type="PROSITE" id="PS50914">
    <property type="entry name" value="BON"/>
    <property type="match status" value="1"/>
</dbReference>
<evidence type="ECO:0000256" key="1">
    <source>
        <dbReference type="SAM" id="MobiDB-lite"/>
    </source>
</evidence>
<evidence type="ECO:0000259" key="2">
    <source>
        <dbReference type="PROSITE" id="PS50914"/>
    </source>
</evidence>
<dbReference type="InterPro" id="IPR014004">
    <property type="entry name" value="Transpt-assoc_nodulatn_dom_bac"/>
</dbReference>
<accession>A0ABQ5W6C1</accession>
<protein>
    <recommendedName>
        <fullName evidence="2">BON domain-containing protein</fullName>
    </recommendedName>
</protein>
<dbReference type="PANTHER" id="PTHR34606:SF15">
    <property type="entry name" value="BON DOMAIN-CONTAINING PROTEIN"/>
    <property type="match status" value="1"/>
</dbReference>
<dbReference type="NCBIfam" id="NF033157">
    <property type="entry name" value="SWFGD_domain"/>
    <property type="match status" value="1"/>
</dbReference>
<dbReference type="EMBL" id="BSNS01000011">
    <property type="protein sequence ID" value="GLQ55491.1"/>
    <property type="molecule type" value="Genomic_DNA"/>
</dbReference>
<dbReference type="Gene3D" id="3.30.1340.30">
    <property type="match status" value="1"/>
</dbReference>
<proteinExistence type="predicted"/>
<dbReference type="InterPro" id="IPR007055">
    <property type="entry name" value="BON_dom"/>
</dbReference>
<dbReference type="InterPro" id="IPR047800">
    <property type="entry name" value="SWFGD_dom"/>
</dbReference>